<dbReference type="AlphaFoldDB" id="A0A0V0SWQ2"/>
<reference evidence="1 2" key="1">
    <citation type="submission" date="2015-01" db="EMBL/GenBank/DDBJ databases">
        <title>Evolution of Trichinella species and genotypes.</title>
        <authorList>
            <person name="Korhonen P.K."/>
            <person name="Edoardo P."/>
            <person name="Giuseppe L.R."/>
            <person name="Gasser R.B."/>
        </authorList>
    </citation>
    <scope>NUCLEOTIDE SEQUENCE [LARGE SCALE GENOMIC DNA]</scope>
    <source>
        <strain evidence="1">ISS417</strain>
    </source>
</reference>
<dbReference type="EMBL" id="JYDJ01001991">
    <property type="protein sequence ID" value="KRX31084.1"/>
    <property type="molecule type" value="Genomic_DNA"/>
</dbReference>
<protein>
    <submittedName>
        <fullName evidence="1">Uncharacterized protein</fullName>
    </submittedName>
</protein>
<comment type="caution">
    <text evidence="1">The sequence shown here is derived from an EMBL/GenBank/DDBJ whole genome shotgun (WGS) entry which is preliminary data.</text>
</comment>
<gene>
    <name evidence="1" type="ORF">T05_5590</name>
</gene>
<proteinExistence type="predicted"/>
<sequence>MVYFAIIFNRPYKSICKVTYLPNCLKEMSVTGILQWHNRTPK</sequence>
<dbReference type="Proteomes" id="UP000055048">
    <property type="component" value="Unassembled WGS sequence"/>
</dbReference>
<name>A0A0V0SWQ2_9BILA</name>
<organism evidence="1 2">
    <name type="scientific">Trichinella murrelli</name>
    <dbReference type="NCBI Taxonomy" id="144512"/>
    <lineage>
        <taxon>Eukaryota</taxon>
        <taxon>Metazoa</taxon>
        <taxon>Ecdysozoa</taxon>
        <taxon>Nematoda</taxon>
        <taxon>Enoplea</taxon>
        <taxon>Dorylaimia</taxon>
        <taxon>Trichinellida</taxon>
        <taxon>Trichinellidae</taxon>
        <taxon>Trichinella</taxon>
    </lineage>
</organism>
<evidence type="ECO:0000313" key="1">
    <source>
        <dbReference type="EMBL" id="KRX31084.1"/>
    </source>
</evidence>
<keyword evidence="2" id="KW-1185">Reference proteome</keyword>
<evidence type="ECO:0000313" key="2">
    <source>
        <dbReference type="Proteomes" id="UP000055048"/>
    </source>
</evidence>
<accession>A0A0V0SWQ2</accession>